<dbReference type="Proteomes" id="UP000887565">
    <property type="component" value="Unplaced"/>
</dbReference>
<dbReference type="AlphaFoldDB" id="A0A915INB5"/>
<feature type="region of interest" description="Disordered" evidence="1">
    <location>
        <begin position="85"/>
        <end position="121"/>
    </location>
</feature>
<dbReference type="WBParaSite" id="nRc.2.0.1.t15683-RA">
    <property type="protein sequence ID" value="nRc.2.0.1.t15683-RA"/>
    <property type="gene ID" value="nRc.2.0.1.g15683"/>
</dbReference>
<feature type="compositionally biased region" description="Polar residues" evidence="1">
    <location>
        <begin position="46"/>
        <end position="55"/>
    </location>
</feature>
<name>A0A915INB5_ROMCU</name>
<protein>
    <submittedName>
        <fullName evidence="3">Uncharacterized protein</fullName>
    </submittedName>
</protein>
<feature type="compositionally biased region" description="Basic and acidic residues" evidence="1">
    <location>
        <begin position="85"/>
        <end position="95"/>
    </location>
</feature>
<feature type="region of interest" description="Disordered" evidence="1">
    <location>
        <begin position="26"/>
        <end position="55"/>
    </location>
</feature>
<organism evidence="2 3">
    <name type="scientific">Romanomermis culicivorax</name>
    <name type="common">Nematode worm</name>
    <dbReference type="NCBI Taxonomy" id="13658"/>
    <lineage>
        <taxon>Eukaryota</taxon>
        <taxon>Metazoa</taxon>
        <taxon>Ecdysozoa</taxon>
        <taxon>Nematoda</taxon>
        <taxon>Enoplea</taxon>
        <taxon>Dorylaimia</taxon>
        <taxon>Mermithida</taxon>
        <taxon>Mermithoidea</taxon>
        <taxon>Mermithidae</taxon>
        <taxon>Romanomermis</taxon>
    </lineage>
</organism>
<evidence type="ECO:0000313" key="3">
    <source>
        <dbReference type="WBParaSite" id="nRc.2.0.1.t15683-RA"/>
    </source>
</evidence>
<evidence type="ECO:0000256" key="1">
    <source>
        <dbReference type="SAM" id="MobiDB-lite"/>
    </source>
</evidence>
<accession>A0A915INB5</accession>
<evidence type="ECO:0000313" key="2">
    <source>
        <dbReference type="Proteomes" id="UP000887565"/>
    </source>
</evidence>
<proteinExistence type="predicted"/>
<reference evidence="3" key="1">
    <citation type="submission" date="2022-11" db="UniProtKB">
        <authorList>
            <consortium name="WormBaseParasite"/>
        </authorList>
    </citation>
    <scope>IDENTIFICATION</scope>
</reference>
<keyword evidence="2" id="KW-1185">Reference proteome</keyword>
<sequence>MNPLPMVNSKVSFRASVLHRIIARAEKRLQEQPEEPVWAKSEDKAGTSSDGGQSSELQAVLKVEFATQPAEFAASIAVLTTRLNKIERTGERESKNASPKRKRKSATTDKASTVEEVTMDN</sequence>